<dbReference type="eggNOG" id="ENOG503411M">
    <property type="taxonomic scope" value="Bacteria"/>
</dbReference>
<organism evidence="1 2">
    <name type="scientific">Rahnella aquatilis (strain ATCC 33071 / DSM 4594 / JCM 1683 / NBRC 105701 / NCIMB 13365 / CIP 78.65)</name>
    <dbReference type="NCBI Taxonomy" id="745277"/>
    <lineage>
        <taxon>Bacteria</taxon>
        <taxon>Pseudomonadati</taxon>
        <taxon>Pseudomonadota</taxon>
        <taxon>Gammaproteobacteria</taxon>
        <taxon>Enterobacterales</taxon>
        <taxon>Yersiniaceae</taxon>
        <taxon>Rahnella</taxon>
    </lineage>
</organism>
<name>H2IRN5_RAHAC</name>
<accession>H2IRN5</accession>
<dbReference type="STRING" id="745277.Rahaq2_2694"/>
<reference evidence="2" key="2">
    <citation type="submission" date="2012-01" db="EMBL/GenBank/DDBJ databases">
        <title>Complete sequence of chromosome of Rahnella aquatilis CIP 78.65.</title>
        <authorList>
            <person name="Lucas S."/>
            <person name="Han J."/>
            <person name="Lapidus A."/>
            <person name="Cheng J.-F."/>
            <person name="Goodwin L."/>
            <person name="Pitluck S."/>
            <person name="Peters L."/>
            <person name="Ovchinnikova G."/>
            <person name="Held B."/>
            <person name="Detter J.C."/>
            <person name="Han C."/>
            <person name="Tapia R."/>
            <person name="Land M."/>
            <person name="Hauser L."/>
            <person name="Kyrpides N."/>
            <person name="Ivanova N."/>
            <person name="Pagani I."/>
            <person name="Sobecky P."/>
            <person name="Martinez R."/>
            <person name="Woyke T."/>
        </authorList>
    </citation>
    <scope>NUCLEOTIDE SEQUENCE [LARGE SCALE GENOMIC DNA]</scope>
    <source>
        <strain evidence="2">ATCC 33071 / DSM 4594 / JCM 1683 / NBRC 105701 / NCIMB 13365 / CIP 78.65</strain>
    </source>
</reference>
<dbReference type="EMBL" id="CP003244">
    <property type="protein sequence ID" value="AEX52536.1"/>
    <property type="molecule type" value="Genomic_DNA"/>
</dbReference>
<gene>
    <name evidence="1" type="ordered locus">Rahaq2_2694</name>
</gene>
<sequence length="231" mass="24843">MNNQSILSAVHKCIITQNAAPSDITNYPNLNPSNIVTVYGTPGIPLIASVSGNVYFLDDHGTKGSSSIPFSCDEDGEASFRIQAPLSSMIEMNFDLSASLTISSLDGSIPILTYPLIFLGYMESTLAIEFIAYNYTTGAPGDNKTPCSIYLLVDRERNGVDHVTITVDVPVQIVGRKTTCVGKKNYADIPLLSDGSATIDLVCAKKNTYHVQLTATSDGDNVDFDISFLDI</sequence>
<dbReference type="Proteomes" id="UP000009010">
    <property type="component" value="Chromosome"/>
</dbReference>
<dbReference type="OrthoDB" id="6457635at2"/>
<dbReference type="HOGENOM" id="CLU_1198980_0_0_6"/>
<evidence type="ECO:0000313" key="2">
    <source>
        <dbReference type="Proteomes" id="UP000009010"/>
    </source>
</evidence>
<dbReference type="RefSeq" id="WP_015697685.1">
    <property type="nucleotide sequence ID" value="NC_016818.1"/>
</dbReference>
<reference evidence="1 2" key="1">
    <citation type="journal article" date="2012" name="J. Bacteriol.">
        <title>Complete Genome Sequence of Rahnella aquatilis CIP 78.65.</title>
        <authorList>
            <person name="Martinez R.J."/>
            <person name="Bruce D."/>
            <person name="Detter C."/>
            <person name="Goodwin L.A."/>
            <person name="Han J."/>
            <person name="Han C.S."/>
            <person name="Held B."/>
            <person name="Land M.L."/>
            <person name="Mikhailova N."/>
            <person name="Nolan M."/>
            <person name="Pennacchio L."/>
            <person name="Pitluck S."/>
            <person name="Tapia R."/>
            <person name="Woyke T."/>
            <person name="Sobecky P.A."/>
        </authorList>
    </citation>
    <scope>NUCLEOTIDE SEQUENCE [LARGE SCALE GENOMIC DNA]</scope>
    <source>
        <strain evidence="2">ATCC 33071 / DSM 4594 / JCM 1683 / NBRC 105701 / NCIMB 13365 / CIP 78.65</strain>
    </source>
</reference>
<dbReference type="KEGG" id="raq:Rahaq2_2694"/>
<protein>
    <submittedName>
        <fullName evidence="1">Uncharacterized protein</fullName>
    </submittedName>
</protein>
<evidence type="ECO:0000313" key="1">
    <source>
        <dbReference type="EMBL" id="AEX52536.1"/>
    </source>
</evidence>
<keyword evidence="2" id="KW-1185">Reference proteome</keyword>
<proteinExistence type="predicted"/>
<dbReference type="AlphaFoldDB" id="H2IRN5"/>